<dbReference type="STRING" id="1806892.AZH43_06455"/>
<dbReference type="PANTHER" id="PTHR30408">
    <property type="entry name" value="TYPE-1 RESTRICTION ENZYME ECOKI SPECIFICITY PROTEIN"/>
    <property type="match status" value="1"/>
</dbReference>
<dbReference type="GO" id="GO:0004519">
    <property type="term" value="F:endonuclease activity"/>
    <property type="evidence" value="ECO:0007669"/>
    <property type="project" value="UniProtKB-KW"/>
</dbReference>
<evidence type="ECO:0000256" key="3">
    <source>
        <dbReference type="ARBA" id="ARBA00023125"/>
    </source>
</evidence>
<feature type="domain" description="Type I restriction modification DNA specificity" evidence="4">
    <location>
        <begin position="4"/>
        <end position="159"/>
    </location>
</feature>
<dbReference type="RefSeq" id="WP_067666262.1">
    <property type="nucleotide sequence ID" value="NZ_CBCSIK010000005.1"/>
</dbReference>
<evidence type="ECO:0000313" key="5">
    <source>
        <dbReference type="EMBL" id="KYQ73075.1"/>
    </source>
</evidence>
<comment type="caution">
    <text evidence="5">The sequence shown here is derived from an EMBL/GenBank/DDBJ whole genome shotgun (WGS) entry which is preliminary data.</text>
</comment>
<dbReference type="CDD" id="cd16961">
    <property type="entry name" value="RMtype1_S_TRD-CR_like"/>
    <property type="match status" value="1"/>
</dbReference>
<protein>
    <submittedName>
        <fullName evidence="5">Type I restriction endonuclease subunit S</fullName>
    </submittedName>
</protein>
<name>A0A151Y4W1_9GAMM</name>
<gene>
    <name evidence="5" type="ORF">AZH43_06455</name>
</gene>
<evidence type="ECO:0000313" key="6">
    <source>
        <dbReference type="Proteomes" id="UP000076276"/>
    </source>
</evidence>
<dbReference type="InterPro" id="IPR052021">
    <property type="entry name" value="Type-I_RS_S_subunit"/>
</dbReference>
<dbReference type="Gene3D" id="3.90.220.20">
    <property type="entry name" value="DNA methylase specificity domains"/>
    <property type="match status" value="1"/>
</dbReference>
<keyword evidence="5" id="KW-0378">Hydrolase</keyword>
<keyword evidence="5" id="KW-0255">Endonuclease</keyword>
<dbReference type="SUPFAM" id="SSF116734">
    <property type="entry name" value="DNA methylase specificity domain"/>
    <property type="match status" value="1"/>
</dbReference>
<dbReference type="PANTHER" id="PTHR30408:SF12">
    <property type="entry name" value="TYPE I RESTRICTION ENZYME MJAVIII SPECIFICITY SUBUNIT"/>
    <property type="match status" value="1"/>
</dbReference>
<dbReference type="AlphaFoldDB" id="A0A151Y4W1"/>
<accession>A0A151Y4W1</accession>
<keyword evidence="6" id="KW-1185">Reference proteome</keyword>
<dbReference type="Pfam" id="PF01420">
    <property type="entry name" value="Methylase_S"/>
    <property type="match status" value="1"/>
</dbReference>
<dbReference type="GO" id="GO:0009307">
    <property type="term" value="P:DNA restriction-modification system"/>
    <property type="evidence" value="ECO:0007669"/>
    <property type="project" value="UniProtKB-KW"/>
</dbReference>
<dbReference type="EMBL" id="LUAW01000011">
    <property type="protein sequence ID" value="KYQ73075.1"/>
    <property type="molecule type" value="Genomic_DNA"/>
</dbReference>
<keyword evidence="3" id="KW-0238">DNA-binding</keyword>
<dbReference type="InterPro" id="IPR044946">
    <property type="entry name" value="Restrct_endonuc_typeI_TRD_sf"/>
</dbReference>
<dbReference type="OrthoDB" id="5465337at2"/>
<keyword evidence="2" id="KW-0680">Restriction system</keyword>
<proteinExistence type="inferred from homology"/>
<dbReference type="Proteomes" id="UP000076276">
    <property type="component" value="Unassembled WGS sequence"/>
</dbReference>
<evidence type="ECO:0000256" key="2">
    <source>
        <dbReference type="ARBA" id="ARBA00022747"/>
    </source>
</evidence>
<evidence type="ECO:0000259" key="4">
    <source>
        <dbReference type="Pfam" id="PF01420"/>
    </source>
</evidence>
<dbReference type="GO" id="GO:0003677">
    <property type="term" value="F:DNA binding"/>
    <property type="evidence" value="ECO:0007669"/>
    <property type="project" value="UniProtKB-KW"/>
</dbReference>
<dbReference type="InterPro" id="IPR000055">
    <property type="entry name" value="Restrct_endonuc_typeI_TRD"/>
</dbReference>
<keyword evidence="5" id="KW-0540">Nuclease</keyword>
<organism evidence="5 6">
    <name type="scientific">Acinetobacter pragensis</name>
    <dbReference type="NCBI Taxonomy" id="1806892"/>
    <lineage>
        <taxon>Bacteria</taxon>
        <taxon>Pseudomonadati</taxon>
        <taxon>Pseudomonadota</taxon>
        <taxon>Gammaproteobacteria</taxon>
        <taxon>Moraxellales</taxon>
        <taxon>Moraxellaceae</taxon>
        <taxon>Acinetobacter</taxon>
    </lineage>
</organism>
<evidence type="ECO:0000256" key="1">
    <source>
        <dbReference type="ARBA" id="ARBA00010923"/>
    </source>
</evidence>
<reference evidence="5 6" key="1">
    <citation type="submission" date="2016-03" db="EMBL/GenBank/DDBJ databases">
        <title>Acinetobacter genomospecies 28 strain ANC 4149.</title>
        <authorList>
            <person name="Radolfova-Krizova L."/>
            <person name="Nemec A."/>
        </authorList>
    </citation>
    <scope>NUCLEOTIDE SEQUENCE [LARGE SCALE GENOMIC DNA]</scope>
    <source>
        <strain evidence="5 6">ANC 4149</strain>
    </source>
</reference>
<comment type="similarity">
    <text evidence="1">Belongs to the type-I restriction system S methylase family.</text>
</comment>
<sequence length="197" mass="22717">METKLKNIAEIYTGFTQRPLEKPAVTFDVKAIQIKDLSKDQVVISENQWSELEWAYDSRPQYLKYNSIIVVARGEPKAYVFKGNESDQVVVSNQFIVVNLKVDSLKPEFLAWYFNHSQAMRSYFEMNSRGSLLMMLSISTLKEAEIVIPSMFQQEEILRLAEEAHNEALIFKQLTALRAEYNQAKSEQILVQAKVAQ</sequence>